<name>X1FXT8_9ZZZZ</name>
<organism evidence="4">
    <name type="scientific">marine sediment metagenome</name>
    <dbReference type="NCBI Taxonomy" id="412755"/>
    <lineage>
        <taxon>unclassified sequences</taxon>
        <taxon>metagenomes</taxon>
        <taxon>ecological metagenomes</taxon>
    </lineage>
</organism>
<comment type="caution">
    <text evidence="4">The sequence shown here is derived from an EMBL/GenBank/DDBJ whole genome shotgun (WGS) entry which is preliminary data.</text>
</comment>
<dbReference type="GO" id="GO:0000155">
    <property type="term" value="F:phosphorelay sensor kinase activity"/>
    <property type="evidence" value="ECO:0007669"/>
    <property type="project" value="InterPro"/>
</dbReference>
<dbReference type="EMBL" id="BARU01010545">
    <property type="protein sequence ID" value="GAH34149.1"/>
    <property type="molecule type" value="Genomic_DNA"/>
</dbReference>
<evidence type="ECO:0000256" key="1">
    <source>
        <dbReference type="ARBA" id="ARBA00022679"/>
    </source>
</evidence>
<accession>X1FXT8</accession>
<dbReference type="GO" id="GO:0046983">
    <property type="term" value="F:protein dimerization activity"/>
    <property type="evidence" value="ECO:0007669"/>
    <property type="project" value="InterPro"/>
</dbReference>
<dbReference type="Pfam" id="PF02518">
    <property type="entry name" value="HATPase_c"/>
    <property type="match status" value="1"/>
</dbReference>
<dbReference type="AlphaFoldDB" id="X1FXT8"/>
<evidence type="ECO:0000313" key="4">
    <source>
        <dbReference type="EMBL" id="GAH34149.1"/>
    </source>
</evidence>
<evidence type="ECO:0000256" key="2">
    <source>
        <dbReference type="ARBA" id="ARBA00022777"/>
    </source>
</evidence>
<dbReference type="Pfam" id="PF07730">
    <property type="entry name" value="HisKA_3"/>
    <property type="match status" value="1"/>
</dbReference>
<dbReference type="SMART" id="SM00387">
    <property type="entry name" value="HATPase_c"/>
    <property type="match status" value="1"/>
</dbReference>
<dbReference type="InterPro" id="IPR005467">
    <property type="entry name" value="His_kinase_dom"/>
</dbReference>
<dbReference type="InterPro" id="IPR003594">
    <property type="entry name" value="HATPase_dom"/>
</dbReference>
<dbReference type="Gene3D" id="3.30.565.10">
    <property type="entry name" value="Histidine kinase-like ATPase, C-terminal domain"/>
    <property type="match status" value="1"/>
</dbReference>
<feature type="non-terminal residue" evidence="4">
    <location>
        <position position="1"/>
    </location>
</feature>
<dbReference type="GO" id="GO:0016020">
    <property type="term" value="C:membrane"/>
    <property type="evidence" value="ECO:0007669"/>
    <property type="project" value="InterPro"/>
</dbReference>
<gene>
    <name evidence="4" type="ORF">S03H2_20072</name>
</gene>
<evidence type="ECO:0000259" key="3">
    <source>
        <dbReference type="PROSITE" id="PS50109"/>
    </source>
</evidence>
<proteinExistence type="predicted"/>
<dbReference type="PANTHER" id="PTHR24421:SF59">
    <property type="entry name" value="OXYGEN SENSOR HISTIDINE KINASE NREB"/>
    <property type="match status" value="1"/>
</dbReference>
<feature type="domain" description="Histidine kinase" evidence="3">
    <location>
        <begin position="1"/>
        <end position="189"/>
    </location>
</feature>
<keyword evidence="1" id="KW-0808">Transferase</keyword>
<dbReference type="SUPFAM" id="SSF55874">
    <property type="entry name" value="ATPase domain of HSP90 chaperone/DNA topoisomerase II/histidine kinase"/>
    <property type="match status" value="1"/>
</dbReference>
<protein>
    <recommendedName>
        <fullName evidence="3">Histidine kinase domain-containing protein</fullName>
    </recommendedName>
</protein>
<dbReference type="Gene3D" id="1.20.5.1930">
    <property type="match status" value="1"/>
</dbReference>
<reference evidence="4" key="1">
    <citation type="journal article" date="2014" name="Front. Microbiol.">
        <title>High frequency of phylogenetically diverse reductive dehalogenase-homologous genes in deep subseafloor sedimentary metagenomes.</title>
        <authorList>
            <person name="Kawai M."/>
            <person name="Futagami T."/>
            <person name="Toyoda A."/>
            <person name="Takaki Y."/>
            <person name="Nishi S."/>
            <person name="Hori S."/>
            <person name="Arai W."/>
            <person name="Tsubouchi T."/>
            <person name="Morono Y."/>
            <person name="Uchiyama I."/>
            <person name="Ito T."/>
            <person name="Fujiyama A."/>
            <person name="Inagaki F."/>
            <person name="Takami H."/>
        </authorList>
    </citation>
    <scope>NUCLEOTIDE SEQUENCE</scope>
    <source>
        <strain evidence="4">Expedition CK06-06</strain>
    </source>
</reference>
<dbReference type="InterPro" id="IPR050482">
    <property type="entry name" value="Sensor_HK_TwoCompSys"/>
</dbReference>
<dbReference type="PANTHER" id="PTHR24421">
    <property type="entry name" value="NITRATE/NITRITE SENSOR PROTEIN NARX-RELATED"/>
    <property type="match status" value="1"/>
</dbReference>
<dbReference type="CDD" id="cd16917">
    <property type="entry name" value="HATPase_UhpB-NarQ-NarX-like"/>
    <property type="match status" value="1"/>
</dbReference>
<keyword evidence="2" id="KW-0418">Kinase</keyword>
<dbReference type="PROSITE" id="PS50109">
    <property type="entry name" value="HIS_KIN"/>
    <property type="match status" value="1"/>
</dbReference>
<sequence length="195" mass="21476">ELGQDLTAIKMDLSWLMSKLGKDQQKLREKTSVMKGLVDSMIQTVKRIISELRPPVLNDLGITAALEWEVGEFRKRTGITCELVIEPTEVKLDPTRSTAVYRIFQEALTNIARHAQATAVDAKLSAGPDRLELVIRDNGVGITEEQLQSPESFGLIGIRERAIQFGGGAQIMSIVGEGTTVSVEIPLEKSEVHHD</sequence>
<dbReference type="InterPro" id="IPR011712">
    <property type="entry name" value="Sig_transdc_His_kin_sub3_dim/P"/>
</dbReference>
<dbReference type="InterPro" id="IPR036890">
    <property type="entry name" value="HATPase_C_sf"/>
</dbReference>